<dbReference type="KEGG" id="scas:SACC_04720"/>
<protein>
    <submittedName>
        <fullName evidence="2">Uncharacterized protein</fullName>
    </submittedName>
</protein>
<feature type="compositionally biased region" description="Low complexity" evidence="1">
    <location>
        <begin position="40"/>
        <end position="53"/>
    </location>
</feature>
<keyword evidence="3" id="KW-1185">Reference proteome</keyword>
<dbReference type="AlphaFoldDB" id="A0AAQ4CNS4"/>
<feature type="compositionally biased region" description="Polar residues" evidence="1">
    <location>
        <begin position="27"/>
        <end position="39"/>
    </location>
</feature>
<name>A0AAQ4CNS4_9CREN</name>
<accession>A0AAQ4CNS4</accession>
<sequence>MSVDQYSSTPPNTNENKVVISNEDQSKVISSNDNQQVTISSNSSSSSVVNANSDQDILGKTDKNEKKSKRSKKDENVLFMTIEEEDEPIHIKMKRIIPKIIDEYVTTYKKPIRRKKLQDLVFGYDEKLSRFYGEQREAAVAVFSFALTKLLKEKKIIRVKDPEKKRPTYYILPKHVQLFKKEE</sequence>
<dbReference type="Proteomes" id="UP001319921">
    <property type="component" value="Chromosome"/>
</dbReference>
<proteinExistence type="predicted"/>
<dbReference type="EMBL" id="AP025226">
    <property type="protein sequence ID" value="BDB97455.1"/>
    <property type="molecule type" value="Genomic_DNA"/>
</dbReference>
<organism evidence="2 3">
    <name type="scientific">Saccharolobus caldissimus</name>
    <dbReference type="NCBI Taxonomy" id="1702097"/>
    <lineage>
        <taxon>Archaea</taxon>
        <taxon>Thermoproteota</taxon>
        <taxon>Thermoprotei</taxon>
        <taxon>Sulfolobales</taxon>
        <taxon>Sulfolobaceae</taxon>
        <taxon>Saccharolobus</taxon>
    </lineage>
</organism>
<evidence type="ECO:0000313" key="3">
    <source>
        <dbReference type="Proteomes" id="UP001319921"/>
    </source>
</evidence>
<dbReference type="GeneID" id="68865201"/>
<feature type="region of interest" description="Disordered" evidence="1">
    <location>
        <begin position="1"/>
        <end position="72"/>
    </location>
</feature>
<evidence type="ECO:0000256" key="1">
    <source>
        <dbReference type="SAM" id="MobiDB-lite"/>
    </source>
</evidence>
<reference evidence="2 3" key="1">
    <citation type="journal article" date="2022" name="Microbiol. Resour. Announc.">
        <title>Complete Genome Sequence of the Hyperthermophilic and Acidophilic Archaeon Saccharolobus caldissimus Strain HS-3T.</title>
        <authorList>
            <person name="Sakai H.D."/>
            <person name="Kurosawa N."/>
        </authorList>
    </citation>
    <scope>NUCLEOTIDE SEQUENCE [LARGE SCALE GENOMIC DNA]</scope>
    <source>
        <strain evidence="2 3">JCM32116</strain>
    </source>
</reference>
<gene>
    <name evidence="2" type="ORF">SACC_04720</name>
</gene>
<feature type="compositionally biased region" description="Polar residues" evidence="1">
    <location>
        <begin position="1"/>
        <end position="16"/>
    </location>
</feature>
<dbReference type="RefSeq" id="WP_229571448.1">
    <property type="nucleotide sequence ID" value="NZ_AP025226.1"/>
</dbReference>
<evidence type="ECO:0000313" key="2">
    <source>
        <dbReference type="EMBL" id="BDB97455.1"/>
    </source>
</evidence>